<evidence type="ECO:0000256" key="1">
    <source>
        <dbReference type="SAM" id="MobiDB-lite"/>
    </source>
</evidence>
<evidence type="ECO:0000313" key="3">
    <source>
        <dbReference type="EMBL" id="SFR78199.1"/>
    </source>
</evidence>
<feature type="region of interest" description="Disordered" evidence="1">
    <location>
        <begin position="39"/>
        <end position="63"/>
    </location>
</feature>
<sequence>MTDPERSFGFAGRYLLLLIIAALVALLAVAIYGAREAPEAKRGELGPLSDDPSRKDAAPPVAR</sequence>
<evidence type="ECO:0000313" key="4">
    <source>
        <dbReference type="Proteomes" id="UP000198824"/>
    </source>
</evidence>
<keyword evidence="2" id="KW-0472">Membrane</keyword>
<protein>
    <submittedName>
        <fullName evidence="3">Uncharacterized protein</fullName>
    </submittedName>
</protein>
<keyword evidence="2" id="KW-1133">Transmembrane helix</keyword>
<reference evidence="3 4" key="1">
    <citation type="submission" date="2016-10" db="EMBL/GenBank/DDBJ databases">
        <authorList>
            <person name="de Groot N.N."/>
        </authorList>
    </citation>
    <scope>NUCLEOTIDE SEQUENCE [LARGE SCALE GENOMIC DNA]</scope>
    <source>
        <strain evidence="3 4">S5-249</strain>
    </source>
</reference>
<name>A0A1I6JH62_9SPHN</name>
<feature type="transmembrane region" description="Helical" evidence="2">
    <location>
        <begin position="14"/>
        <end position="34"/>
    </location>
</feature>
<dbReference type="AlphaFoldDB" id="A0A1I6JH62"/>
<keyword evidence="4" id="KW-1185">Reference proteome</keyword>
<keyword evidence="2" id="KW-0812">Transmembrane</keyword>
<gene>
    <name evidence="3" type="ORF">SAMN05192580_0256</name>
</gene>
<organism evidence="3 4">
    <name type="scientific">Sphingomonas jatrophae</name>
    <dbReference type="NCBI Taxonomy" id="1166337"/>
    <lineage>
        <taxon>Bacteria</taxon>
        <taxon>Pseudomonadati</taxon>
        <taxon>Pseudomonadota</taxon>
        <taxon>Alphaproteobacteria</taxon>
        <taxon>Sphingomonadales</taxon>
        <taxon>Sphingomonadaceae</taxon>
        <taxon>Sphingomonas</taxon>
    </lineage>
</organism>
<evidence type="ECO:0000256" key="2">
    <source>
        <dbReference type="SAM" id="Phobius"/>
    </source>
</evidence>
<accession>A0A1I6JH62</accession>
<dbReference type="Proteomes" id="UP000198824">
    <property type="component" value="Unassembled WGS sequence"/>
</dbReference>
<proteinExistence type="predicted"/>
<dbReference type="EMBL" id="FOZG01000001">
    <property type="protein sequence ID" value="SFR78199.1"/>
    <property type="molecule type" value="Genomic_DNA"/>
</dbReference>
<dbReference type="RefSeq" id="WP_131819147.1">
    <property type="nucleotide sequence ID" value="NZ_FOZG01000001.1"/>
</dbReference>